<organism evidence="2 3">
    <name type="scientific">Burkholderia cepacia</name>
    <name type="common">Pseudomonas cepacia</name>
    <dbReference type="NCBI Taxonomy" id="292"/>
    <lineage>
        <taxon>Bacteria</taxon>
        <taxon>Pseudomonadati</taxon>
        <taxon>Pseudomonadota</taxon>
        <taxon>Betaproteobacteria</taxon>
        <taxon>Burkholderiales</taxon>
        <taxon>Burkholderiaceae</taxon>
        <taxon>Burkholderia</taxon>
        <taxon>Burkholderia cepacia complex</taxon>
    </lineage>
</organism>
<keyword evidence="3" id="KW-1185">Reference proteome</keyword>
<evidence type="ECO:0000256" key="1">
    <source>
        <dbReference type="SAM" id="MobiDB-lite"/>
    </source>
</evidence>
<accession>A0ABN5D1P4</accession>
<evidence type="ECO:0000313" key="3">
    <source>
        <dbReference type="Proteomes" id="UP000218103"/>
    </source>
</evidence>
<sequence length="156" mass="16408">MCAAGFRAPVLPCSRAPVLPCSRAPVLPCFRASVLPCFRASVLPGFRASGLPGFRASGLPGFVTGSAPARAAASGAACLLTRQRPAPQRGRPGADGRPRIPVTHTAAPASPINSRDTRDTAPASMPRRAAETRPHTPAPPRHRTFPYPKPQLLYKT</sequence>
<dbReference type="Proteomes" id="UP000218103">
    <property type="component" value="Chromosome 2"/>
</dbReference>
<evidence type="ECO:0000313" key="2">
    <source>
        <dbReference type="EMBL" id="ATF80966.1"/>
    </source>
</evidence>
<feature type="compositionally biased region" description="Low complexity" evidence="1">
    <location>
        <begin position="79"/>
        <end position="91"/>
    </location>
</feature>
<dbReference type="EMBL" id="CP023521">
    <property type="protein sequence ID" value="ATF80966.1"/>
    <property type="molecule type" value="Genomic_DNA"/>
</dbReference>
<proteinExistence type="predicted"/>
<reference evidence="3" key="1">
    <citation type="submission" date="2017-09" db="EMBL/GenBank/DDBJ databases">
        <title>FDA dAtabase for Regulatory Grade micrObial Sequences (FDA-ARGOS): Supporting development and validation of Infectious Disease Dx tests.</title>
        <authorList>
            <person name="Minogue T."/>
            <person name="Wolcott M."/>
            <person name="Wasieloski L."/>
            <person name="Aguilar W."/>
            <person name="Moore D."/>
            <person name="Tallon L.J."/>
            <person name="Sadzewicz L."/>
            <person name="Ott S."/>
            <person name="Zhao X."/>
            <person name="Nagaraj S."/>
            <person name="Vavikolanu K."/>
            <person name="Aluvathingal J."/>
            <person name="Nadendla S."/>
            <person name="Sichtig H."/>
        </authorList>
    </citation>
    <scope>NUCLEOTIDE SEQUENCE [LARGE SCALE GENOMIC DNA]</scope>
    <source>
        <strain evidence="3">FDAARGOS_388</strain>
    </source>
</reference>
<feature type="region of interest" description="Disordered" evidence="1">
    <location>
        <begin position="79"/>
        <end position="156"/>
    </location>
</feature>
<name>A0ABN5D1P4_BURCE</name>
<gene>
    <name evidence="2" type="ORF">CO711_26610</name>
</gene>
<protein>
    <submittedName>
        <fullName evidence="2">Uncharacterized protein</fullName>
    </submittedName>
</protein>